<name>A0ABR3J5M2_9AGAR</name>
<dbReference type="PANTHER" id="PTHR34129">
    <property type="entry name" value="BLR1139 PROTEIN"/>
    <property type="match status" value="1"/>
</dbReference>
<keyword evidence="2" id="KW-1185">Reference proteome</keyword>
<evidence type="ECO:0000313" key="1">
    <source>
        <dbReference type="EMBL" id="KAL0950924.1"/>
    </source>
</evidence>
<proteinExistence type="predicted"/>
<reference evidence="2" key="1">
    <citation type="submission" date="2024-06" db="EMBL/GenBank/DDBJ databases">
        <title>Multi-omics analyses provide insights into the biosynthesis of the anticancer antibiotic pleurotin in Hohenbuehelia grisea.</title>
        <authorList>
            <person name="Weaver J.A."/>
            <person name="Alberti F."/>
        </authorList>
    </citation>
    <scope>NUCLEOTIDE SEQUENCE [LARGE SCALE GENOMIC DNA]</scope>
    <source>
        <strain evidence="2">T-177</strain>
    </source>
</reference>
<dbReference type="Proteomes" id="UP001556367">
    <property type="component" value="Unassembled WGS sequence"/>
</dbReference>
<dbReference type="EMBL" id="JASNQZ010000011">
    <property type="protein sequence ID" value="KAL0950924.1"/>
    <property type="molecule type" value="Genomic_DNA"/>
</dbReference>
<dbReference type="InterPro" id="IPR009297">
    <property type="entry name" value="DUF952"/>
</dbReference>
<sequence length="149" mass="16591">MSDPSYVSPKETGSRAYPPPTFIYKLIPASAAPPDPLPVKLPLSELDKSSGFIHLSTARQVPHTLARFYAHDTRMYVLRISYEKVRADIRWEDSSGQVYGGPDADNVFPHLYNDQLGSGEAESVVVWDKGESETWDKCVADAAAWLVDY</sequence>
<evidence type="ECO:0000313" key="2">
    <source>
        <dbReference type="Proteomes" id="UP001556367"/>
    </source>
</evidence>
<dbReference type="Pfam" id="PF06108">
    <property type="entry name" value="DUF952"/>
    <property type="match status" value="1"/>
</dbReference>
<protein>
    <submittedName>
        <fullName evidence="1">Uncharacterized protein</fullName>
    </submittedName>
</protein>
<accession>A0ABR3J5M2</accession>
<dbReference type="Gene3D" id="3.20.170.20">
    <property type="entry name" value="Protein of unknown function DUF952"/>
    <property type="match status" value="1"/>
</dbReference>
<dbReference type="PANTHER" id="PTHR34129:SF1">
    <property type="entry name" value="DUF952 DOMAIN-CONTAINING PROTEIN"/>
    <property type="match status" value="1"/>
</dbReference>
<dbReference type="SUPFAM" id="SSF56399">
    <property type="entry name" value="ADP-ribosylation"/>
    <property type="match status" value="1"/>
</dbReference>
<gene>
    <name evidence="1" type="ORF">HGRIS_007680</name>
</gene>
<comment type="caution">
    <text evidence="1">The sequence shown here is derived from an EMBL/GenBank/DDBJ whole genome shotgun (WGS) entry which is preliminary data.</text>
</comment>
<organism evidence="1 2">
    <name type="scientific">Hohenbuehelia grisea</name>
    <dbReference type="NCBI Taxonomy" id="104357"/>
    <lineage>
        <taxon>Eukaryota</taxon>
        <taxon>Fungi</taxon>
        <taxon>Dikarya</taxon>
        <taxon>Basidiomycota</taxon>
        <taxon>Agaricomycotina</taxon>
        <taxon>Agaricomycetes</taxon>
        <taxon>Agaricomycetidae</taxon>
        <taxon>Agaricales</taxon>
        <taxon>Pleurotineae</taxon>
        <taxon>Pleurotaceae</taxon>
        <taxon>Hohenbuehelia</taxon>
    </lineage>
</organism>